<evidence type="ECO:0000259" key="3">
    <source>
        <dbReference type="Pfam" id="PF09762"/>
    </source>
</evidence>
<evidence type="ECO:0000259" key="4">
    <source>
        <dbReference type="Pfam" id="PF21673"/>
    </source>
</evidence>
<keyword evidence="2" id="KW-0175">Coiled coil</keyword>
<comment type="similarity">
    <text evidence="1">Belongs to the CCDC93 family.</text>
</comment>
<dbReference type="PANTHER" id="PTHR16441:SF0">
    <property type="entry name" value="COILED-COIL DOMAIN-CONTAINING PROTEIN 93"/>
    <property type="match status" value="1"/>
</dbReference>
<dbReference type="InterPro" id="IPR039116">
    <property type="entry name" value="CCDC93"/>
</dbReference>
<dbReference type="Proteomes" id="UP001633002">
    <property type="component" value="Unassembled WGS sequence"/>
</dbReference>
<dbReference type="InterPro" id="IPR019159">
    <property type="entry name" value="CCDC93_CC"/>
</dbReference>
<evidence type="ECO:0000313" key="5">
    <source>
        <dbReference type="EMBL" id="KAL3696439.1"/>
    </source>
</evidence>
<reference evidence="5 6" key="1">
    <citation type="submission" date="2024-09" db="EMBL/GenBank/DDBJ databases">
        <title>Chromosome-scale assembly of Riccia sorocarpa.</title>
        <authorList>
            <person name="Paukszto L."/>
        </authorList>
    </citation>
    <scope>NUCLEOTIDE SEQUENCE [LARGE SCALE GENOMIC DNA]</scope>
    <source>
        <strain evidence="5">LP-2024</strain>
        <tissue evidence="5">Aerial parts of the thallus</tissue>
    </source>
</reference>
<evidence type="ECO:0000256" key="2">
    <source>
        <dbReference type="ARBA" id="ARBA00023054"/>
    </source>
</evidence>
<evidence type="ECO:0008006" key="7">
    <source>
        <dbReference type="Google" id="ProtNLM"/>
    </source>
</evidence>
<protein>
    <recommendedName>
        <fullName evidence="7">Coiled-coil domain-containing protein 93</fullName>
    </recommendedName>
</protein>
<keyword evidence="6" id="KW-1185">Reference proteome</keyword>
<dbReference type="AlphaFoldDB" id="A0ABD3I4C7"/>
<comment type="caution">
    <text evidence="5">The sequence shown here is derived from an EMBL/GenBank/DDBJ whole genome shotgun (WGS) entry which is preliminary data.</text>
</comment>
<evidence type="ECO:0000313" key="6">
    <source>
        <dbReference type="Proteomes" id="UP001633002"/>
    </source>
</evidence>
<name>A0ABD3I4C7_9MARC</name>
<dbReference type="Pfam" id="PF21673">
    <property type="entry name" value="CCDC93_N"/>
    <property type="match status" value="1"/>
</dbReference>
<accession>A0ABD3I4C7</accession>
<evidence type="ECO:0000256" key="1">
    <source>
        <dbReference type="ARBA" id="ARBA00007219"/>
    </source>
</evidence>
<proteinExistence type="inferred from homology"/>
<feature type="domain" description="CCDC93 N-terminal" evidence="4">
    <location>
        <begin position="8"/>
        <end position="112"/>
    </location>
</feature>
<gene>
    <name evidence="5" type="ORF">R1sor_010515</name>
</gene>
<feature type="domain" description="CCDC93 coiled-coil" evidence="3">
    <location>
        <begin position="199"/>
        <end position="503"/>
    </location>
</feature>
<organism evidence="5 6">
    <name type="scientific">Riccia sorocarpa</name>
    <dbReference type="NCBI Taxonomy" id="122646"/>
    <lineage>
        <taxon>Eukaryota</taxon>
        <taxon>Viridiplantae</taxon>
        <taxon>Streptophyta</taxon>
        <taxon>Embryophyta</taxon>
        <taxon>Marchantiophyta</taxon>
        <taxon>Marchantiopsida</taxon>
        <taxon>Marchantiidae</taxon>
        <taxon>Marchantiales</taxon>
        <taxon>Ricciaceae</taxon>
        <taxon>Riccia</taxon>
    </lineage>
</organism>
<dbReference type="PANTHER" id="PTHR16441">
    <property type="entry name" value="FIDIPIDINE"/>
    <property type="match status" value="1"/>
</dbReference>
<sequence length="512" mass="58354">MEDDGDRARLLQQILDLLLAGGYFRARISALSVFDKLTGGLAWCITFSKVDVDFDIFYDDDATLYYKIKVGEAIEESLQRMGCPHPLQAHQIQGLDYQAVLPVIQWLVKRVLATLEEFGDQARRFAHLRYQENYKLPSERSLQQARLENIEAVVQASNQPTVRQLYQKDIPLSDHKMLPHCASPSDGLVTISAEAEIDQGSERKVSLEHAEEVLQVEREIEDQGSCISRLRAKASATLQAVNDMEGTTSKQEERVLSAQSAIEELQSAAEEAGAVPVVQRVMGLLKRAKMLERKEAGFRTDCRRKRSDMQLRIKELLDPGVLPFEDNERGAEINKAYNADRQKWKLLRSELSKKNLAVAALQRRIGEMPAQTELMQYERRFVELYLHIQRKLRETRKYFATYNALAEANELTVKELSLLNSIHGQFEVAMTTPGGRAQFVSSMENIAKGVLQKLDQIEKRYEAEHSTYTALKEKHTAAVATQRQYYALVKRFQEECARSEKIQATLEQSSRI</sequence>
<dbReference type="Pfam" id="PF09762">
    <property type="entry name" value="CCDC93_CC"/>
    <property type="match status" value="1"/>
</dbReference>
<dbReference type="InterPro" id="IPR048747">
    <property type="entry name" value="CCDC93_N"/>
</dbReference>
<dbReference type="EMBL" id="JBJQOH010000002">
    <property type="protein sequence ID" value="KAL3696439.1"/>
    <property type="molecule type" value="Genomic_DNA"/>
</dbReference>